<dbReference type="GO" id="GO:0000160">
    <property type="term" value="P:phosphorelay signal transduction system"/>
    <property type="evidence" value="ECO:0007669"/>
    <property type="project" value="InterPro"/>
</dbReference>
<sequence>MDDEALLVEMQQEMLENLGYKITPRTNSLEALETFRADPDKFDLVITDQTMPNMTGVELASELMAVKPDIPIILTTGYSEVITPEQARQLGIREYIMKPVVLRDLGQAIRKLLEQKVEKVKSVEDMVE</sequence>
<dbReference type="PROSITE" id="PS50110">
    <property type="entry name" value="RESPONSE_REGULATORY"/>
    <property type="match status" value="1"/>
</dbReference>
<gene>
    <name evidence="3" type="ORF">S12H4_37935</name>
</gene>
<dbReference type="Pfam" id="PF00072">
    <property type="entry name" value="Response_reg"/>
    <property type="match status" value="1"/>
</dbReference>
<dbReference type="PANTHER" id="PTHR44591:SF3">
    <property type="entry name" value="RESPONSE REGULATORY DOMAIN-CONTAINING PROTEIN"/>
    <property type="match status" value="1"/>
</dbReference>
<evidence type="ECO:0000256" key="1">
    <source>
        <dbReference type="ARBA" id="ARBA00022553"/>
    </source>
</evidence>
<reference evidence="3" key="1">
    <citation type="journal article" date="2014" name="Front. Microbiol.">
        <title>High frequency of phylogenetically diverse reductive dehalogenase-homologous genes in deep subseafloor sedimentary metagenomes.</title>
        <authorList>
            <person name="Kawai M."/>
            <person name="Futagami T."/>
            <person name="Toyoda A."/>
            <person name="Takaki Y."/>
            <person name="Nishi S."/>
            <person name="Hori S."/>
            <person name="Arai W."/>
            <person name="Tsubouchi T."/>
            <person name="Morono Y."/>
            <person name="Uchiyama I."/>
            <person name="Ito T."/>
            <person name="Fujiyama A."/>
            <person name="Inagaki F."/>
            <person name="Takami H."/>
        </authorList>
    </citation>
    <scope>NUCLEOTIDE SEQUENCE</scope>
    <source>
        <strain evidence="3">Expedition CK06-06</strain>
    </source>
</reference>
<dbReference type="InterPro" id="IPR001789">
    <property type="entry name" value="Sig_transdc_resp-reg_receiver"/>
</dbReference>
<evidence type="ECO:0000313" key="3">
    <source>
        <dbReference type="EMBL" id="GAI88886.1"/>
    </source>
</evidence>
<dbReference type="SUPFAM" id="SSF52172">
    <property type="entry name" value="CheY-like"/>
    <property type="match status" value="1"/>
</dbReference>
<dbReference type="CDD" id="cd00156">
    <property type="entry name" value="REC"/>
    <property type="match status" value="1"/>
</dbReference>
<evidence type="ECO:0000259" key="2">
    <source>
        <dbReference type="PROSITE" id="PS50110"/>
    </source>
</evidence>
<dbReference type="Gene3D" id="3.40.50.2300">
    <property type="match status" value="1"/>
</dbReference>
<dbReference type="InterPro" id="IPR050595">
    <property type="entry name" value="Bact_response_regulator"/>
</dbReference>
<protein>
    <recommendedName>
        <fullName evidence="2">Response regulatory domain-containing protein</fullName>
    </recommendedName>
</protein>
<dbReference type="SMART" id="SM00448">
    <property type="entry name" value="REC"/>
    <property type="match status" value="1"/>
</dbReference>
<dbReference type="AlphaFoldDB" id="X1TBY2"/>
<organism evidence="3">
    <name type="scientific">marine sediment metagenome</name>
    <dbReference type="NCBI Taxonomy" id="412755"/>
    <lineage>
        <taxon>unclassified sequences</taxon>
        <taxon>metagenomes</taxon>
        <taxon>ecological metagenomes</taxon>
    </lineage>
</organism>
<dbReference type="EMBL" id="BARW01022786">
    <property type="protein sequence ID" value="GAI88886.1"/>
    <property type="molecule type" value="Genomic_DNA"/>
</dbReference>
<feature type="domain" description="Response regulatory" evidence="2">
    <location>
        <begin position="1"/>
        <end position="113"/>
    </location>
</feature>
<dbReference type="InterPro" id="IPR011006">
    <property type="entry name" value="CheY-like_superfamily"/>
</dbReference>
<comment type="caution">
    <text evidence="3">The sequence shown here is derived from an EMBL/GenBank/DDBJ whole genome shotgun (WGS) entry which is preliminary data.</text>
</comment>
<keyword evidence="1" id="KW-0597">Phosphoprotein</keyword>
<accession>X1TBY2</accession>
<proteinExistence type="predicted"/>
<name>X1TBY2_9ZZZZ</name>
<dbReference type="PANTHER" id="PTHR44591">
    <property type="entry name" value="STRESS RESPONSE REGULATOR PROTEIN 1"/>
    <property type="match status" value="1"/>
</dbReference>